<keyword evidence="7" id="KW-1185">Reference proteome</keyword>
<evidence type="ECO:0000256" key="2">
    <source>
        <dbReference type="ARBA" id="ARBA00022621"/>
    </source>
</evidence>
<dbReference type="GO" id="GO:0005344">
    <property type="term" value="F:oxygen carrier activity"/>
    <property type="evidence" value="ECO:0007669"/>
    <property type="project" value="UniProtKB-KW"/>
</dbReference>
<keyword evidence="2" id="KW-0561">Oxygen transport</keyword>
<dbReference type="STRING" id="342108.amb3091"/>
<evidence type="ECO:0000256" key="3">
    <source>
        <dbReference type="ARBA" id="ARBA00022723"/>
    </source>
</evidence>
<dbReference type="OrthoDB" id="7358301at2"/>
<dbReference type="Pfam" id="PF01814">
    <property type="entry name" value="Hemerythrin"/>
    <property type="match status" value="1"/>
</dbReference>
<evidence type="ECO:0000313" key="7">
    <source>
        <dbReference type="Proteomes" id="UP000007058"/>
    </source>
</evidence>
<comment type="similarity">
    <text evidence="1">Belongs to the hemerythrin family.</text>
</comment>
<dbReference type="InterPro" id="IPR012312">
    <property type="entry name" value="Hemerythrin-like"/>
</dbReference>
<dbReference type="InterPro" id="IPR035938">
    <property type="entry name" value="Hemerythrin-like_sf"/>
</dbReference>
<evidence type="ECO:0000256" key="1">
    <source>
        <dbReference type="ARBA" id="ARBA00010587"/>
    </source>
</evidence>
<dbReference type="Gene3D" id="1.20.120.50">
    <property type="entry name" value="Hemerythrin-like"/>
    <property type="match status" value="1"/>
</dbReference>
<dbReference type="HOGENOM" id="CLU_086902_3_1_5"/>
<dbReference type="Proteomes" id="UP000007058">
    <property type="component" value="Chromosome"/>
</dbReference>
<dbReference type="KEGG" id="mag:amb3091"/>
<evidence type="ECO:0000313" key="6">
    <source>
        <dbReference type="EMBL" id="BAE51895.1"/>
    </source>
</evidence>
<dbReference type="AlphaFoldDB" id="Q2W2N0"/>
<dbReference type="InterPro" id="IPR016131">
    <property type="entry name" value="Haemerythrin_Fe_BS"/>
</dbReference>
<accession>Q2W2N0</accession>
<name>Q2W2N0_PARM1</name>
<dbReference type="PANTHER" id="PTHR37164">
    <property type="entry name" value="BACTERIOHEMERYTHRIN"/>
    <property type="match status" value="1"/>
</dbReference>
<protein>
    <submittedName>
        <fullName evidence="6">Hemerythrin-like protein MJ0747</fullName>
    </submittedName>
</protein>
<keyword evidence="2" id="KW-0813">Transport</keyword>
<dbReference type="CDD" id="cd12107">
    <property type="entry name" value="Hemerythrin"/>
    <property type="match status" value="1"/>
</dbReference>
<dbReference type="GO" id="GO:0046872">
    <property type="term" value="F:metal ion binding"/>
    <property type="evidence" value="ECO:0007669"/>
    <property type="project" value="UniProtKB-KW"/>
</dbReference>
<dbReference type="PANTHER" id="PTHR37164:SF1">
    <property type="entry name" value="BACTERIOHEMERYTHRIN"/>
    <property type="match status" value="1"/>
</dbReference>
<keyword evidence="3" id="KW-0479">Metal-binding</keyword>
<reference evidence="6 7" key="1">
    <citation type="journal article" date="2005" name="DNA Res.">
        <title>Complete genome sequence of the facultative anaerobic magnetotactic bacterium Magnetospirillum sp. strain AMB-1.</title>
        <authorList>
            <person name="Matsunaga T."/>
            <person name="Okamura Y."/>
            <person name="Fukuda Y."/>
            <person name="Wahyudi A.T."/>
            <person name="Murase Y."/>
            <person name="Takeyama H."/>
        </authorList>
    </citation>
    <scope>NUCLEOTIDE SEQUENCE [LARGE SCALE GENOMIC DNA]</scope>
    <source>
        <strain evidence="7">ATCC 700264 / AMB-1</strain>
    </source>
</reference>
<dbReference type="InterPro" id="IPR050669">
    <property type="entry name" value="Hemerythrin"/>
</dbReference>
<dbReference type="PROSITE" id="PS00550">
    <property type="entry name" value="HEMERYTHRINS"/>
    <property type="match status" value="1"/>
</dbReference>
<keyword evidence="4" id="KW-0408">Iron</keyword>
<gene>
    <name evidence="6" type="ordered locus">amb3091</name>
</gene>
<organism evidence="6 7">
    <name type="scientific">Paramagnetospirillum magneticum (strain ATCC 700264 / AMB-1)</name>
    <name type="common">Magnetospirillum magneticum</name>
    <dbReference type="NCBI Taxonomy" id="342108"/>
    <lineage>
        <taxon>Bacteria</taxon>
        <taxon>Pseudomonadati</taxon>
        <taxon>Pseudomonadota</taxon>
        <taxon>Alphaproteobacteria</taxon>
        <taxon>Rhodospirillales</taxon>
        <taxon>Magnetospirillaceae</taxon>
        <taxon>Paramagnetospirillum</taxon>
    </lineage>
</organism>
<dbReference type="RefSeq" id="WP_011385467.1">
    <property type="nucleotide sequence ID" value="NC_007626.1"/>
</dbReference>
<feature type="domain" description="Hemerythrin-like" evidence="5">
    <location>
        <begin position="12"/>
        <end position="123"/>
    </location>
</feature>
<dbReference type="InterPro" id="IPR012827">
    <property type="entry name" value="Hemerythrin_metal-bd"/>
</dbReference>
<evidence type="ECO:0000259" key="5">
    <source>
        <dbReference type="Pfam" id="PF01814"/>
    </source>
</evidence>
<dbReference type="SUPFAM" id="SSF47188">
    <property type="entry name" value="Hemerythrin-like"/>
    <property type="match status" value="1"/>
</dbReference>
<dbReference type="EMBL" id="AP007255">
    <property type="protein sequence ID" value="BAE51895.1"/>
    <property type="molecule type" value="Genomic_DNA"/>
</dbReference>
<sequence>MATSYTIGHKPLDDDHDRMIAAWRELEGSRTLEAAKAAAAVLMAEAGEHFAREEMFMLQCGYPDRVRHMALHAEMASGLRRVLLSPLMGGSPHDDFVLAVRSLMDKWVMVHILGEDAKLAPYARAHAAHAAHGLAVNGRRAAAGARL</sequence>
<dbReference type="NCBIfam" id="TIGR02481">
    <property type="entry name" value="hemeryth_dom"/>
    <property type="match status" value="1"/>
</dbReference>
<evidence type="ECO:0000256" key="4">
    <source>
        <dbReference type="ARBA" id="ARBA00023004"/>
    </source>
</evidence>
<proteinExistence type="inferred from homology"/>